<name>A0A1C4UCI7_9ACTN</name>
<dbReference type="RefSeq" id="WP_088959407.1">
    <property type="nucleotide sequence ID" value="NZ_LT607410.1"/>
</dbReference>
<gene>
    <name evidence="1" type="ORF">GA0074696_0273</name>
</gene>
<organism evidence="1 2">
    <name type="scientific">Micromonospora purpureochromogenes</name>
    <dbReference type="NCBI Taxonomy" id="47872"/>
    <lineage>
        <taxon>Bacteria</taxon>
        <taxon>Bacillati</taxon>
        <taxon>Actinomycetota</taxon>
        <taxon>Actinomycetes</taxon>
        <taxon>Micromonosporales</taxon>
        <taxon>Micromonosporaceae</taxon>
        <taxon>Micromonospora</taxon>
    </lineage>
</organism>
<accession>A0A1C4UCI7</accession>
<dbReference type="EMBL" id="LT607410">
    <property type="protein sequence ID" value="SCE69393.1"/>
    <property type="molecule type" value="Genomic_DNA"/>
</dbReference>
<reference evidence="1 2" key="1">
    <citation type="submission" date="2016-06" db="EMBL/GenBank/DDBJ databases">
        <authorList>
            <person name="Kjaerup R.B."/>
            <person name="Dalgaard T.S."/>
            <person name="Juul-Madsen H.R."/>
        </authorList>
    </citation>
    <scope>NUCLEOTIDE SEQUENCE [LARGE SCALE GENOMIC DNA]</scope>
    <source>
        <strain evidence="1 2">DSM 43821</strain>
    </source>
</reference>
<proteinExistence type="predicted"/>
<evidence type="ECO:0000313" key="1">
    <source>
        <dbReference type="EMBL" id="SCE69393.1"/>
    </source>
</evidence>
<sequence length="103" mass="11309">MGALSRAELDALVDEATVDAYNDDEQLTGLYTLIEEHLAVPFTTRVLGVEVVVRRVDLRHGAVVAVCHRGRVRQAIGILDLPLPEPSPAGTEWVEADRHWVNG</sequence>
<dbReference type="AlphaFoldDB" id="A0A1C4UCI7"/>
<dbReference type="Proteomes" id="UP000198228">
    <property type="component" value="Chromosome I"/>
</dbReference>
<evidence type="ECO:0000313" key="2">
    <source>
        <dbReference type="Proteomes" id="UP000198228"/>
    </source>
</evidence>
<protein>
    <submittedName>
        <fullName evidence="1">Calcium binding</fullName>
    </submittedName>
</protein>